<dbReference type="InterPro" id="IPR001017">
    <property type="entry name" value="DH_E1"/>
</dbReference>
<dbReference type="EMBL" id="GG745329">
    <property type="protein sequence ID" value="KNE55897.1"/>
    <property type="molecule type" value="Genomic_DNA"/>
</dbReference>
<keyword evidence="7" id="KW-1185">Reference proteome</keyword>
<organism evidence="6 7">
    <name type="scientific">Allomyces macrogynus (strain ATCC 38327)</name>
    <name type="common">Allomyces javanicus var. macrogynus</name>
    <dbReference type="NCBI Taxonomy" id="578462"/>
    <lineage>
        <taxon>Eukaryota</taxon>
        <taxon>Fungi</taxon>
        <taxon>Fungi incertae sedis</taxon>
        <taxon>Blastocladiomycota</taxon>
        <taxon>Blastocladiomycetes</taxon>
        <taxon>Blastocladiales</taxon>
        <taxon>Blastocladiaceae</taxon>
        <taxon>Allomyces</taxon>
    </lineage>
</organism>
<keyword evidence="3" id="KW-0560">Oxidoreductase</keyword>
<dbReference type="Pfam" id="PF16870">
    <property type="entry name" value="OxoGdeHyase_C"/>
    <property type="match status" value="1"/>
</dbReference>
<dbReference type="PIRSF" id="PIRSF000157">
    <property type="entry name" value="Oxoglu_dh_E1"/>
    <property type="match status" value="1"/>
</dbReference>
<dbReference type="Gene3D" id="3.40.50.12470">
    <property type="match status" value="1"/>
</dbReference>
<dbReference type="PANTHER" id="PTHR23152:SF4">
    <property type="entry name" value="2-OXOADIPATE DEHYDROGENASE COMPLEX COMPONENT E1"/>
    <property type="match status" value="1"/>
</dbReference>
<dbReference type="STRING" id="578462.A0A0L0RZQ1"/>
<name>A0A0L0RZQ1_ALLM3</name>
<dbReference type="Gene3D" id="3.40.50.970">
    <property type="match status" value="1"/>
</dbReference>
<comment type="similarity">
    <text evidence="2">Belongs to the alpha-ketoglutarate dehydrogenase family.</text>
</comment>
<dbReference type="Gene3D" id="3.40.50.11610">
    <property type="entry name" value="Multifunctional 2-oxoglutarate metabolism enzyme, C-terminal domain"/>
    <property type="match status" value="1"/>
</dbReference>
<dbReference type="GO" id="GO:0006091">
    <property type="term" value="P:generation of precursor metabolites and energy"/>
    <property type="evidence" value="ECO:0007669"/>
    <property type="project" value="UniProtKB-ARBA"/>
</dbReference>
<dbReference type="NCBIfam" id="TIGR00239">
    <property type="entry name" value="2oxo_dh_E1"/>
    <property type="match status" value="1"/>
</dbReference>
<evidence type="ECO:0000313" key="6">
    <source>
        <dbReference type="EMBL" id="KNE55897.1"/>
    </source>
</evidence>
<dbReference type="InterPro" id="IPR042179">
    <property type="entry name" value="KGD_C_sf"/>
</dbReference>
<dbReference type="PANTHER" id="PTHR23152">
    <property type="entry name" value="2-OXOGLUTARATE DEHYDROGENASE"/>
    <property type="match status" value="1"/>
</dbReference>
<dbReference type="GO" id="GO:0016624">
    <property type="term" value="F:oxidoreductase activity, acting on the aldehyde or oxo group of donors, disulfide as acceptor"/>
    <property type="evidence" value="ECO:0007669"/>
    <property type="project" value="InterPro"/>
</dbReference>
<evidence type="ECO:0000256" key="2">
    <source>
        <dbReference type="ARBA" id="ARBA00006936"/>
    </source>
</evidence>
<dbReference type="InterPro" id="IPR029061">
    <property type="entry name" value="THDP-binding"/>
</dbReference>
<reference evidence="7" key="2">
    <citation type="submission" date="2009-11" db="EMBL/GenBank/DDBJ databases">
        <title>The Genome Sequence of Allomyces macrogynus strain ATCC 38327.</title>
        <authorList>
            <consortium name="The Broad Institute Genome Sequencing Platform"/>
            <person name="Russ C."/>
            <person name="Cuomo C."/>
            <person name="Shea T."/>
            <person name="Young S.K."/>
            <person name="Zeng Q."/>
            <person name="Koehrsen M."/>
            <person name="Haas B."/>
            <person name="Borodovsky M."/>
            <person name="Guigo R."/>
            <person name="Alvarado L."/>
            <person name="Berlin A."/>
            <person name="Borenstein D."/>
            <person name="Chen Z."/>
            <person name="Engels R."/>
            <person name="Freedman E."/>
            <person name="Gellesch M."/>
            <person name="Goldberg J."/>
            <person name="Griggs A."/>
            <person name="Gujja S."/>
            <person name="Heiman D."/>
            <person name="Hepburn T."/>
            <person name="Howarth C."/>
            <person name="Jen D."/>
            <person name="Larson L."/>
            <person name="Lewis B."/>
            <person name="Mehta T."/>
            <person name="Park D."/>
            <person name="Pearson M."/>
            <person name="Roberts A."/>
            <person name="Saif S."/>
            <person name="Shenoy N."/>
            <person name="Sisk P."/>
            <person name="Stolte C."/>
            <person name="Sykes S."/>
            <person name="Walk T."/>
            <person name="White J."/>
            <person name="Yandava C."/>
            <person name="Burger G."/>
            <person name="Gray M.W."/>
            <person name="Holland P.W.H."/>
            <person name="King N."/>
            <person name="Lang F.B.F."/>
            <person name="Roger A.J."/>
            <person name="Ruiz-Trillo I."/>
            <person name="Lander E."/>
            <person name="Nusbaum C."/>
        </authorList>
    </citation>
    <scope>NUCLEOTIDE SEQUENCE [LARGE SCALE GENOMIC DNA]</scope>
    <source>
        <strain evidence="7">ATCC 38327</strain>
    </source>
</reference>
<dbReference type="InterPro" id="IPR005475">
    <property type="entry name" value="Transketolase-like_Pyr-bd"/>
</dbReference>
<dbReference type="Proteomes" id="UP000054350">
    <property type="component" value="Unassembled WGS sequence"/>
</dbReference>
<dbReference type="NCBIfam" id="NF008907">
    <property type="entry name" value="PRK12270.1"/>
    <property type="match status" value="1"/>
</dbReference>
<evidence type="ECO:0000313" key="7">
    <source>
        <dbReference type="Proteomes" id="UP000054350"/>
    </source>
</evidence>
<dbReference type="GO" id="GO:0030976">
    <property type="term" value="F:thiamine pyrophosphate binding"/>
    <property type="evidence" value="ECO:0007669"/>
    <property type="project" value="InterPro"/>
</dbReference>
<evidence type="ECO:0000256" key="4">
    <source>
        <dbReference type="ARBA" id="ARBA00023052"/>
    </source>
</evidence>
<dbReference type="SMART" id="SM00861">
    <property type="entry name" value="Transket_pyr"/>
    <property type="match status" value="1"/>
</dbReference>
<dbReference type="VEuPathDB" id="FungiDB:AMAG_01761"/>
<dbReference type="eggNOG" id="KOG0451">
    <property type="taxonomic scope" value="Eukaryota"/>
</dbReference>
<protein>
    <submittedName>
        <fullName evidence="6">Oxoglutarate dehydrogenase (Succinyl-transferring), E1 component</fullName>
    </submittedName>
</protein>
<sequence length="961" mass="106606">MFALRRACVQRAAAAVSVRSSAASVLAAARPKVALRAPTMPVMARRAYNETPQEAYGYRLAREFQLPDYTPEELANRNNNANLLRLVAAYRMHGHQYAKLDPLGINGPKTTIPELDPARYGLKLGQTFNLSGILHVGKTSDASISREQASLETIVKHLDNTYAGRIAYEFAHIPNSSERRWFAHMVESFEKKKFSADEKKRIQALLTKSEVFDLFMTKKFPQVKRYGLEGAESMMVALDSLFSTANVAGLKDIILCMPHRGRLNLLTDLLEYNPTALFAKVKGTPEYPADEADVCTGDVLSHIAQSLDLTYPQAKQPMHVSLLHNPSHLEAINPVAMGKARAKQMDAFQSGKETDCYLGDRVMCVQLHGDAAFAGQGVVMETLGLSNLPHYTCGGSVHIIVNNQIGYTTPATNSRSTAYSSDVAKMINAPVIHVNGDHPEDVAYATALAVEYRNKFHKDIVLDVTAFRRWGHNELDEPGFTQPNMYKIIRARKSVPKLYEERLVAENIVSPTEVEALRDSWYKKLDADLDAVATYSAPATHLQGKWEGYVSPKEAVTKPVTGVPVDTLKKVGLASVAVPESMHVHQRLHKFHIQARAQRIEANKPVDWATAEAMAFGSLMLEGNNVRISGQDVGRGTFSQRHCMLVDQETERVYTPLNAMAPAGQQGMLEIANSSLSEFAVLGFEFGYSWESPKTLPIWEAQFGDFFNGAQIIIDTFVSSSEAKWLRQSGLVMLLPHGYDGTGPEHSTCRMERFLQLCNDPFNPTQPELPRNPNMHVVFPTTPAQHFHALRRQMVRNFRKPLIVVGPKTLLRLPQAVSTLEEMGPGTTFQPVLADPAIVDPMTVQRVVVCSGKFYYELAKERDAKNLTQQIALVRLEELCPFPVEEVQAQVAQFAHVKDWCYVQEEPQNQGAYTFVEPRLQALVPHKVRYIGRVSAAAPATGVGAIHRKEQAAVLAAAVAL</sequence>
<dbReference type="NCBIfam" id="NF006914">
    <property type="entry name" value="PRK09404.1"/>
    <property type="match status" value="1"/>
</dbReference>
<evidence type="ECO:0000259" key="5">
    <source>
        <dbReference type="SMART" id="SM00861"/>
    </source>
</evidence>
<dbReference type="AlphaFoldDB" id="A0A0L0RZQ1"/>
<accession>A0A0L0RZQ1</accession>
<dbReference type="CDD" id="cd02016">
    <property type="entry name" value="TPP_E1_OGDC_like"/>
    <property type="match status" value="1"/>
</dbReference>
<evidence type="ECO:0000256" key="3">
    <source>
        <dbReference type="ARBA" id="ARBA00023002"/>
    </source>
</evidence>
<feature type="domain" description="Transketolase-like pyrimidine-binding" evidence="5">
    <location>
        <begin position="606"/>
        <end position="813"/>
    </location>
</feature>
<dbReference type="OMA" id="NINIEYT"/>
<reference evidence="6 7" key="1">
    <citation type="submission" date="2009-11" db="EMBL/GenBank/DDBJ databases">
        <title>Annotation of Allomyces macrogynus ATCC 38327.</title>
        <authorList>
            <consortium name="The Broad Institute Genome Sequencing Platform"/>
            <person name="Russ C."/>
            <person name="Cuomo C."/>
            <person name="Burger G."/>
            <person name="Gray M.W."/>
            <person name="Holland P.W.H."/>
            <person name="King N."/>
            <person name="Lang F.B.F."/>
            <person name="Roger A.J."/>
            <person name="Ruiz-Trillo I."/>
            <person name="Young S.K."/>
            <person name="Zeng Q."/>
            <person name="Gargeya S."/>
            <person name="Fitzgerald M."/>
            <person name="Haas B."/>
            <person name="Abouelleil A."/>
            <person name="Alvarado L."/>
            <person name="Arachchi H.M."/>
            <person name="Berlin A."/>
            <person name="Chapman S.B."/>
            <person name="Gearin G."/>
            <person name="Goldberg J."/>
            <person name="Griggs A."/>
            <person name="Gujja S."/>
            <person name="Hansen M."/>
            <person name="Heiman D."/>
            <person name="Howarth C."/>
            <person name="Larimer J."/>
            <person name="Lui A."/>
            <person name="MacDonald P.J.P."/>
            <person name="McCowen C."/>
            <person name="Montmayeur A."/>
            <person name="Murphy C."/>
            <person name="Neiman D."/>
            <person name="Pearson M."/>
            <person name="Priest M."/>
            <person name="Roberts A."/>
            <person name="Saif S."/>
            <person name="Shea T."/>
            <person name="Sisk P."/>
            <person name="Stolte C."/>
            <person name="Sykes S."/>
            <person name="Wortman J."/>
            <person name="Nusbaum C."/>
            <person name="Birren B."/>
        </authorList>
    </citation>
    <scope>NUCLEOTIDE SEQUENCE [LARGE SCALE GENOMIC DNA]</scope>
    <source>
        <strain evidence="6 7">ATCC 38327</strain>
    </source>
</reference>
<dbReference type="Gene3D" id="1.10.287.1150">
    <property type="entry name" value="TPP helical domain"/>
    <property type="match status" value="1"/>
</dbReference>
<dbReference type="Pfam" id="PF00676">
    <property type="entry name" value="E1_dh"/>
    <property type="match status" value="1"/>
</dbReference>
<dbReference type="InterPro" id="IPR031717">
    <property type="entry name" value="ODO-1/KGD_C"/>
</dbReference>
<dbReference type="OrthoDB" id="413077at2759"/>
<dbReference type="Pfam" id="PF02779">
    <property type="entry name" value="Transket_pyr"/>
    <property type="match status" value="1"/>
</dbReference>
<keyword evidence="4" id="KW-0786">Thiamine pyrophosphate</keyword>
<dbReference type="InterPro" id="IPR011603">
    <property type="entry name" value="2oxoglutarate_DH_E1"/>
</dbReference>
<comment type="cofactor">
    <cofactor evidence="1">
        <name>thiamine diphosphate</name>
        <dbReference type="ChEBI" id="CHEBI:58937"/>
    </cofactor>
</comment>
<evidence type="ECO:0000256" key="1">
    <source>
        <dbReference type="ARBA" id="ARBA00001964"/>
    </source>
</evidence>
<proteinExistence type="inferred from homology"/>
<gene>
    <name evidence="6" type="ORF">AMAG_01761</name>
</gene>
<dbReference type="SUPFAM" id="SSF52518">
    <property type="entry name" value="Thiamin diphosphate-binding fold (THDP-binding)"/>
    <property type="match status" value="2"/>
</dbReference>